<evidence type="ECO:0000256" key="1">
    <source>
        <dbReference type="SAM" id="MobiDB-lite"/>
    </source>
</evidence>
<sequence length="91" mass="10238">MQKAEVGEADISSVEHDTSLRNVKMNRQNEAPHSAIQYAPACSRTYMLGFTVMSINSNPYRHRENSPSAKLKQLENPTHMSALTSVRLNYS</sequence>
<reference evidence="3" key="1">
    <citation type="journal article" date="2011" name="Nat. Commun.">
        <title>Effector diversification within compartments of the Leptosphaeria maculans genome affected by Repeat-Induced Point mutations.</title>
        <authorList>
            <person name="Rouxel T."/>
            <person name="Grandaubert J."/>
            <person name="Hane J.K."/>
            <person name="Hoede C."/>
            <person name="van de Wouw A.P."/>
            <person name="Couloux A."/>
            <person name="Dominguez V."/>
            <person name="Anthouard V."/>
            <person name="Bally P."/>
            <person name="Bourras S."/>
            <person name="Cozijnsen A.J."/>
            <person name="Ciuffetti L.M."/>
            <person name="Degrave A."/>
            <person name="Dilmaghani A."/>
            <person name="Duret L."/>
            <person name="Fudal I."/>
            <person name="Goodwin S.B."/>
            <person name="Gout L."/>
            <person name="Glaser N."/>
            <person name="Linglin J."/>
            <person name="Kema G.H.J."/>
            <person name="Lapalu N."/>
            <person name="Lawrence C.B."/>
            <person name="May K."/>
            <person name="Meyer M."/>
            <person name="Ollivier B."/>
            <person name="Poulain J."/>
            <person name="Schoch C.L."/>
            <person name="Simon A."/>
            <person name="Spatafora J.W."/>
            <person name="Stachowiak A."/>
            <person name="Turgeon B.G."/>
            <person name="Tyler B.M."/>
            <person name="Vincent D."/>
            <person name="Weissenbach J."/>
            <person name="Amselem J."/>
            <person name="Quesneville H."/>
            <person name="Oliver R.P."/>
            <person name="Wincker P."/>
            <person name="Balesdent M.-H."/>
            <person name="Howlett B.J."/>
        </authorList>
    </citation>
    <scope>NUCLEOTIDE SEQUENCE [LARGE SCALE GENOMIC DNA]</scope>
    <source>
        <strain evidence="3">JN3 / isolate v23.1.3 / race Av1-4-5-6-7-8</strain>
    </source>
</reference>
<proteinExistence type="predicted"/>
<accession>E4ZJB2</accession>
<protein>
    <submittedName>
        <fullName evidence="2">Predicted protein</fullName>
    </submittedName>
</protein>
<organism evidence="3">
    <name type="scientific">Leptosphaeria maculans (strain JN3 / isolate v23.1.3 / race Av1-4-5-6-7-8)</name>
    <name type="common">Blackleg fungus</name>
    <name type="synonym">Phoma lingam</name>
    <dbReference type="NCBI Taxonomy" id="985895"/>
    <lineage>
        <taxon>Eukaryota</taxon>
        <taxon>Fungi</taxon>
        <taxon>Dikarya</taxon>
        <taxon>Ascomycota</taxon>
        <taxon>Pezizomycotina</taxon>
        <taxon>Dothideomycetes</taxon>
        <taxon>Pleosporomycetidae</taxon>
        <taxon>Pleosporales</taxon>
        <taxon>Pleosporineae</taxon>
        <taxon>Leptosphaeriaceae</taxon>
        <taxon>Plenodomus</taxon>
        <taxon>Plenodomus lingam/Leptosphaeria maculans species complex</taxon>
    </lineage>
</organism>
<dbReference type="AlphaFoldDB" id="E4ZJB2"/>
<dbReference type="HOGENOM" id="CLU_2427408_0_0_1"/>
<dbReference type="Proteomes" id="UP000002668">
    <property type="component" value="Genome"/>
</dbReference>
<keyword evidence="3" id="KW-1185">Reference proteome</keyword>
<name>E4ZJB2_LEPMJ</name>
<feature type="region of interest" description="Disordered" evidence="1">
    <location>
        <begin position="1"/>
        <end position="20"/>
    </location>
</feature>
<evidence type="ECO:0000313" key="2">
    <source>
        <dbReference type="EMBL" id="CBX91543.1"/>
    </source>
</evidence>
<dbReference type="EMBL" id="FP929072">
    <property type="protein sequence ID" value="CBX91543.1"/>
    <property type="molecule type" value="Genomic_DNA"/>
</dbReference>
<dbReference type="InParanoid" id="E4ZJB2"/>
<dbReference type="VEuPathDB" id="FungiDB:LEMA_P070510.1"/>
<gene>
    <name evidence="2" type="ORF">LEMA_P070510.1</name>
</gene>
<evidence type="ECO:0000313" key="3">
    <source>
        <dbReference type="Proteomes" id="UP000002668"/>
    </source>
</evidence>